<gene>
    <name evidence="10" type="primary">LOC100907774</name>
</gene>
<dbReference type="InterPro" id="IPR025110">
    <property type="entry name" value="AMP-bd_C"/>
</dbReference>
<dbReference type="PANTHER" id="PTHR43201:SF5">
    <property type="entry name" value="MEDIUM-CHAIN ACYL-COA LIGASE ACSF2, MITOCHONDRIAL"/>
    <property type="match status" value="1"/>
</dbReference>
<dbReference type="Gene3D" id="3.40.50.12780">
    <property type="entry name" value="N-terminal domain of ligase-like"/>
    <property type="match status" value="1"/>
</dbReference>
<dbReference type="Proteomes" id="UP000694867">
    <property type="component" value="Unplaced"/>
</dbReference>
<dbReference type="InterPro" id="IPR042099">
    <property type="entry name" value="ANL_N_sf"/>
</dbReference>
<evidence type="ECO:0000256" key="4">
    <source>
        <dbReference type="ARBA" id="ARBA00039638"/>
    </source>
</evidence>
<evidence type="ECO:0000256" key="5">
    <source>
        <dbReference type="ARBA" id="ARBA00047319"/>
    </source>
</evidence>
<sequence>MALSARIRVFKIAAKLSYPNCHSRKAKSYWHCESDKHLIHETKYAQLLKSASLKGDQVAIQSYHQNITKTYSEYLKDVDSLAAGLLSLHHCTPGSLVAVLSPNVYEWTVAQFACSKIGCAQVNINPALQPPELEHALNQSRSKVLVVGLEHSTVDFYSLLRVLAPELDSAEQNDLRLDRLPYLRSIVVIGDERKPATISYQEVISNATKELHQKADEIHDSVDPDSVVNVQFTSGTTGKQKAVALTNHGLVNNAYSFGNRVGLHAPNSKVLINLPLVHTFGCVCGVLSSVIHGASAVLPAARFNAQRSVEALAKYKCSIIYGTPTMYIDMLARMPEKAMYPSLRSGVIGGASVPQQLLNKIQQRLKIRMLPAYGATEMSPVATVATRMEGGRLLETALDHIELKIVDSKGKIVPFGEKGELCSRGYHIFKEYLHQPDKTEEVVRDGWYYTGDEAIMSPDGHVAITGRAKDMIIRGGENVYPAEIEDFLLGLEEVEEAHVFGVPDQRLGEEVAVWVKTKPGIAVSEERLKAACKGKISHFKIPRYVKFVETFPKTHSGKIQKFILRKEMTEELNLGRD</sequence>
<evidence type="ECO:0000313" key="9">
    <source>
        <dbReference type="Proteomes" id="UP000694867"/>
    </source>
</evidence>
<keyword evidence="2" id="KW-0436">Ligase</keyword>
<proteinExistence type="inferred from homology"/>
<evidence type="ECO:0000259" key="8">
    <source>
        <dbReference type="Pfam" id="PF13193"/>
    </source>
</evidence>
<evidence type="ECO:0000313" key="10">
    <source>
        <dbReference type="RefSeq" id="XP_018495603.1"/>
    </source>
</evidence>
<evidence type="ECO:0000259" key="7">
    <source>
        <dbReference type="Pfam" id="PF00501"/>
    </source>
</evidence>
<dbReference type="InterPro" id="IPR045851">
    <property type="entry name" value="AMP-bd_C_sf"/>
</dbReference>
<evidence type="ECO:0000256" key="2">
    <source>
        <dbReference type="ARBA" id="ARBA00022598"/>
    </source>
</evidence>
<organism evidence="9 10">
    <name type="scientific">Galendromus occidentalis</name>
    <name type="common">western predatory mite</name>
    <dbReference type="NCBI Taxonomy" id="34638"/>
    <lineage>
        <taxon>Eukaryota</taxon>
        <taxon>Metazoa</taxon>
        <taxon>Ecdysozoa</taxon>
        <taxon>Arthropoda</taxon>
        <taxon>Chelicerata</taxon>
        <taxon>Arachnida</taxon>
        <taxon>Acari</taxon>
        <taxon>Parasitiformes</taxon>
        <taxon>Mesostigmata</taxon>
        <taxon>Gamasina</taxon>
        <taxon>Phytoseioidea</taxon>
        <taxon>Phytoseiidae</taxon>
        <taxon>Typhlodrominae</taxon>
        <taxon>Galendromus</taxon>
    </lineage>
</organism>
<dbReference type="SUPFAM" id="SSF56801">
    <property type="entry name" value="Acetyl-CoA synthetase-like"/>
    <property type="match status" value="1"/>
</dbReference>
<dbReference type="Gene3D" id="3.30.300.30">
    <property type="match status" value="1"/>
</dbReference>
<dbReference type="PANTHER" id="PTHR43201">
    <property type="entry name" value="ACYL-COA SYNTHETASE"/>
    <property type="match status" value="1"/>
</dbReference>
<dbReference type="KEGG" id="goe:100907774"/>
<protein>
    <recommendedName>
        <fullName evidence="4">Medium-chain acyl-CoA ligase ACSF2, mitochondrial</fullName>
    </recommendedName>
</protein>
<evidence type="ECO:0000256" key="3">
    <source>
        <dbReference type="ARBA" id="ARBA00037247"/>
    </source>
</evidence>
<comment type="function">
    <text evidence="3">Acyl-CoA synthases catalyze the initial reaction in fatty acid metabolism, by forming a thioester with CoA. Has some preference toward medium-chain substrates. Plays a role in adipocyte differentiation.</text>
</comment>
<reference evidence="10" key="1">
    <citation type="submission" date="2025-08" db="UniProtKB">
        <authorList>
            <consortium name="RefSeq"/>
        </authorList>
    </citation>
    <scope>IDENTIFICATION</scope>
</reference>
<feature type="domain" description="AMP-dependent synthetase/ligase" evidence="7">
    <location>
        <begin position="50"/>
        <end position="433"/>
    </location>
</feature>
<dbReference type="AlphaFoldDB" id="A0AAJ7L5L2"/>
<dbReference type="Pfam" id="PF13193">
    <property type="entry name" value="AMP-binding_C"/>
    <property type="match status" value="1"/>
</dbReference>
<feature type="domain" description="AMP-binding enzyme C-terminal" evidence="8">
    <location>
        <begin position="483"/>
        <end position="558"/>
    </location>
</feature>
<dbReference type="RefSeq" id="XP_018495603.1">
    <property type="nucleotide sequence ID" value="XM_018640087.1"/>
</dbReference>
<keyword evidence="9" id="KW-1185">Reference proteome</keyword>
<dbReference type="GO" id="GO:0031956">
    <property type="term" value="F:medium-chain fatty acid-CoA ligase activity"/>
    <property type="evidence" value="ECO:0007669"/>
    <property type="project" value="UniProtKB-EC"/>
</dbReference>
<name>A0AAJ7L5L2_9ACAR</name>
<dbReference type="GO" id="GO:0006631">
    <property type="term" value="P:fatty acid metabolic process"/>
    <property type="evidence" value="ECO:0007669"/>
    <property type="project" value="TreeGrafter"/>
</dbReference>
<evidence type="ECO:0000256" key="6">
    <source>
        <dbReference type="ARBA" id="ARBA00048277"/>
    </source>
</evidence>
<dbReference type="InterPro" id="IPR000873">
    <property type="entry name" value="AMP-dep_synth/lig_dom"/>
</dbReference>
<accession>A0AAJ7L5L2</accession>
<evidence type="ECO:0000256" key="1">
    <source>
        <dbReference type="ARBA" id="ARBA00006432"/>
    </source>
</evidence>
<comment type="catalytic activity">
    <reaction evidence="5">
        <text>octanoate + ATP + CoA = octanoyl-CoA + AMP + diphosphate</text>
        <dbReference type="Rhea" id="RHEA:33631"/>
        <dbReference type="ChEBI" id="CHEBI:25646"/>
        <dbReference type="ChEBI" id="CHEBI:30616"/>
        <dbReference type="ChEBI" id="CHEBI:33019"/>
        <dbReference type="ChEBI" id="CHEBI:57287"/>
        <dbReference type="ChEBI" id="CHEBI:57386"/>
        <dbReference type="ChEBI" id="CHEBI:456215"/>
    </reaction>
</comment>
<comment type="catalytic activity">
    <reaction evidence="6">
        <text>a medium-chain fatty acid + ATP + CoA = a medium-chain fatty acyl-CoA + AMP + diphosphate</text>
        <dbReference type="Rhea" id="RHEA:48340"/>
        <dbReference type="ChEBI" id="CHEBI:30616"/>
        <dbReference type="ChEBI" id="CHEBI:33019"/>
        <dbReference type="ChEBI" id="CHEBI:57287"/>
        <dbReference type="ChEBI" id="CHEBI:59558"/>
        <dbReference type="ChEBI" id="CHEBI:90546"/>
        <dbReference type="ChEBI" id="CHEBI:456215"/>
        <dbReference type="EC" id="6.2.1.2"/>
    </reaction>
</comment>
<dbReference type="FunFam" id="3.30.300.30:FF:000008">
    <property type="entry name" value="2,3-dihydroxybenzoate-AMP ligase"/>
    <property type="match status" value="1"/>
</dbReference>
<dbReference type="GeneID" id="100907774"/>
<dbReference type="Pfam" id="PF00501">
    <property type="entry name" value="AMP-binding"/>
    <property type="match status" value="1"/>
</dbReference>
<comment type="similarity">
    <text evidence="1">Belongs to the ATP-dependent AMP-binding enzyme family.</text>
</comment>